<keyword evidence="2" id="KW-0812">Transmembrane</keyword>
<feature type="region of interest" description="Disordered" evidence="1">
    <location>
        <begin position="185"/>
        <end position="261"/>
    </location>
</feature>
<protein>
    <recommendedName>
        <fullName evidence="5">Guanylate cyclase domain-containing protein</fullName>
    </recommendedName>
</protein>
<evidence type="ECO:0008006" key="5">
    <source>
        <dbReference type="Google" id="ProtNLM"/>
    </source>
</evidence>
<feature type="transmembrane region" description="Helical" evidence="2">
    <location>
        <begin position="12"/>
        <end position="36"/>
    </location>
</feature>
<feature type="transmembrane region" description="Helical" evidence="2">
    <location>
        <begin position="140"/>
        <end position="163"/>
    </location>
</feature>
<dbReference type="EMBL" id="JAUOPG010000005">
    <property type="protein sequence ID" value="MDO6453801.1"/>
    <property type="molecule type" value="Genomic_DNA"/>
</dbReference>
<organism evidence="3 4">
    <name type="scientific">Neptunomonas phycophila</name>
    <dbReference type="NCBI Taxonomy" id="1572645"/>
    <lineage>
        <taxon>Bacteria</taxon>
        <taxon>Pseudomonadati</taxon>
        <taxon>Pseudomonadota</taxon>
        <taxon>Gammaproteobacteria</taxon>
        <taxon>Oceanospirillales</taxon>
        <taxon>Oceanospirillaceae</taxon>
        <taxon>Neptunomonas</taxon>
    </lineage>
</organism>
<evidence type="ECO:0000256" key="2">
    <source>
        <dbReference type="SAM" id="Phobius"/>
    </source>
</evidence>
<name>A0AAW7XHV3_9GAMM</name>
<dbReference type="Proteomes" id="UP001169862">
    <property type="component" value="Unassembled WGS sequence"/>
</dbReference>
<evidence type="ECO:0000313" key="4">
    <source>
        <dbReference type="Proteomes" id="UP001169862"/>
    </source>
</evidence>
<dbReference type="RefSeq" id="WP_303550123.1">
    <property type="nucleotide sequence ID" value="NZ_JAUOPG010000005.1"/>
</dbReference>
<feature type="compositionally biased region" description="Polar residues" evidence="1">
    <location>
        <begin position="228"/>
        <end position="251"/>
    </location>
</feature>
<keyword evidence="2" id="KW-0472">Membrane</keyword>
<comment type="caution">
    <text evidence="3">The sequence shown here is derived from an EMBL/GenBank/DDBJ whole genome shotgun (WGS) entry which is preliminary data.</text>
</comment>
<dbReference type="AlphaFoldDB" id="A0AAW7XHV3"/>
<proteinExistence type="predicted"/>
<keyword evidence="2" id="KW-1133">Transmembrane helix</keyword>
<gene>
    <name evidence="3" type="ORF">Q4490_09505</name>
</gene>
<evidence type="ECO:0000313" key="3">
    <source>
        <dbReference type="EMBL" id="MDO6453801.1"/>
    </source>
</evidence>
<reference evidence="3" key="1">
    <citation type="submission" date="2023-07" db="EMBL/GenBank/DDBJ databases">
        <title>Genome content predicts the carbon catabolic preferences of heterotrophic bacteria.</title>
        <authorList>
            <person name="Gralka M."/>
        </authorList>
    </citation>
    <scope>NUCLEOTIDE SEQUENCE</scope>
    <source>
        <strain evidence="3">I2M16</strain>
    </source>
</reference>
<evidence type="ECO:0000256" key="1">
    <source>
        <dbReference type="SAM" id="MobiDB-lite"/>
    </source>
</evidence>
<accession>A0AAW7XHV3</accession>
<feature type="compositionally biased region" description="Polar residues" evidence="1">
    <location>
        <begin position="190"/>
        <end position="206"/>
    </location>
</feature>
<sequence>MFKAAPSSFGSISRPILIIACVLLGGWLLSSIYLLFAADRLATHQAVIDGKQTAKQTALSVQPFIMADDIISLNYILNTITSSEQVNGISVYDNSNHLIARAGEETGNEQQVILGNKQSTNGKLKLFVNTGPQYNLLVSYLWQMGILSLIVIILTLFSVWIYLRQAKANALAAIAVENAPSFSIPEPTLEPTQDASNVTPLQTTDTSLDEDLGANDASTASRDPETTADLQTPDTSTDAGNIQEPASSTIAPPTEPLPSDTQAYSAQDIENASHISPPPENEVPSSAAYTTAVEEELNNDELVALLKPDYQVRMPHFVPAPADDEAQELAQVTDYASTFSTTSNELDDSSPIENSRPLYSVTAKMTEPSVPSTNPLREARPEEQLDLYSLEHQLELSLAPTEAAYLIYIDATTGHSDYIEPELHESLLDTYEQLLRQVATIYGGEITVQATGDMELFFDDQDAEDSHGIHALCAAKLFVLLYRAFNQSRIRQMQPALNLHIALVRGNRTKLSLIKEEALFLTRTTQSNELISHTALTEAQHLKNGLLQHANIQREEEDKVLILAMSNSYQDLLKKQSEHLLSKLNTAD</sequence>